<feature type="region of interest" description="Disordered" evidence="1">
    <location>
        <begin position="314"/>
        <end position="385"/>
    </location>
</feature>
<dbReference type="GeneID" id="94173896"/>
<dbReference type="Proteomes" id="UP000674179">
    <property type="component" value="Chromosome 15"/>
</dbReference>
<feature type="region of interest" description="Disordered" evidence="1">
    <location>
        <begin position="17"/>
        <end position="69"/>
    </location>
</feature>
<evidence type="ECO:0000313" key="3">
    <source>
        <dbReference type="Proteomes" id="UP000674179"/>
    </source>
</evidence>
<feature type="region of interest" description="Disordered" evidence="1">
    <location>
        <begin position="397"/>
        <end position="462"/>
    </location>
</feature>
<name>A0A836KTY6_LEIEN</name>
<dbReference type="RefSeq" id="XP_067694380.1">
    <property type="nucleotide sequence ID" value="XM_067838386.1"/>
</dbReference>
<feature type="compositionally biased region" description="Pro residues" evidence="1">
    <location>
        <begin position="717"/>
        <end position="728"/>
    </location>
</feature>
<dbReference type="AlphaFoldDB" id="A0A836KTY6"/>
<evidence type="ECO:0000313" key="2">
    <source>
        <dbReference type="EMBL" id="KAG5482690.1"/>
    </source>
</evidence>
<dbReference type="KEGG" id="lenr:94173896"/>
<feature type="region of interest" description="Disordered" evidence="1">
    <location>
        <begin position="713"/>
        <end position="741"/>
    </location>
</feature>
<feature type="compositionally biased region" description="Low complexity" evidence="1">
    <location>
        <begin position="335"/>
        <end position="349"/>
    </location>
</feature>
<accession>A0A836KTY6</accession>
<gene>
    <name evidence="2" type="ORF">CUR178_06727</name>
</gene>
<evidence type="ECO:0000256" key="1">
    <source>
        <dbReference type="SAM" id="MobiDB-lite"/>
    </source>
</evidence>
<protein>
    <submittedName>
        <fullName evidence="2">Uncharacterized protein</fullName>
    </submittedName>
</protein>
<dbReference type="EMBL" id="JAFHKP010000015">
    <property type="protein sequence ID" value="KAG5482690.1"/>
    <property type="molecule type" value="Genomic_DNA"/>
</dbReference>
<feature type="compositionally biased region" description="Polar residues" evidence="1">
    <location>
        <begin position="425"/>
        <end position="435"/>
    </location>
</feature>
<feature type="compositionally biased region" description="Low complexity" evidence="1">
    <location>
        <begin position="267"/>
        <end position="288"/>
    </location>
</feature>
<organism evidence="2 3">
    <name type="scientific">Leishmania enriettii</name>
    <dbReference type="NCBI Taxonomy" id="5663"/>
    <lineage>
        <taxon>Eukaryota</taxon>
        <taxon>Discoba</taxon>
        <taxon>Euglenozoa</taxon>
        <taxon>Kinetoplastea</taxon>
        <taxon>Metakinetoplastina</taxon>
        <taxon>Trypanosomatida</taxon>
        <taxon>Trypanosomatidae</taxon>
        <taxon>Leishmaniinae</taxon>
        <taxon>Leishmania</taxon>
    </lineage>
</organism>
<proteinExistence type="predicted"/>
<reference evidence="2 3" key="1">
    <citation type="submission" date="2021-02" db="EMBL/GenBank/DDBJ databases">
        <title>Leishmania (Mundinia) enrietti genome sequencing and assembly.</title>
        <authorList>
            <person name="Almutairi H."/>
            <person name="Gatherer D."/>
        </authorList>
    </citation>
    <scope>NUCLEOTIDE SEQUENCE [LARGE SCALE GENOMIC DNA]</scope>
    <source>
        <strain evidence="2">CUR178</strain>
    </source>
</reference>
<feature type="region of interest" description="Disordered" evidence="1">
    <location>
        <begin position="245"/>
        <end position="301"/>
    </location>
</feature>
<comment type="caution">
    <text evidence="2">The sequence shown here is derived from an EMBL/GenBank/DDBJ whole genome shotgun (WGS) entry which is preliminary data.</text>
</comment>
<keyword evidence="3" id="KW-1185">Reference proteome</keyword>
<feature type="compositionally biased region" description="Low complexity" evidence="1">
    <location>
        <begin position="49"/>
        <end position="63"/>
    </location>
</feature>
<sequence>MDSVRSATPTLIFSTTANPLSVTGSGARMAQAESSDCANEGNRGGSNTTSVPPAVPNSNSSATVPHPPMIQRKASMSALRMRNKTYSNHNRSSGLCARAQGTWRGSLASDALHQQNSMQNNPSPSTGGSSSRTATAALAPLQTTNRVSMQPLSTAVDLRPASVQKGVFADEGKTSTATHPPVLPSTRSKAAIWPPHIPLATSPPHAPPRELVTTVSCGGACREADCCMRSTHSKRALTPTVARAEALSHTSSMRAPALPSRHPGATPMSPSQSSSSPQPQESLPEQMPTPSHPSEVPSSENNTALLPAQHAAPLEPTPASLRPAEVPKGSAMVRGAPPAGAANGTADGAGEAKRRDSGLAQYRSLSHDPLSSDDGLNLSSRPNASRMQALSGERILHALGGPAGPHHRSCGNDDSDTTMECRNGELNQPSVTDTDSVPRRSSVMKHSNHLSNAVADPHSGGASMKLSGGRCYVDDGGFPVPAQHPWRNFSTAHSPHSEVENEGFIPIIHEQRTAAPQSKSCESSWRLSLDSNSSIASAGRRPFAASGRFVAGRTNANNRGSAGVTAPMRLRPGTGGSSTSISVIGASGSIAALIMGGSTIPFEATLHGRPGHPAPVTTAATRNAVAPASRGFTSATSSSALTVVTATTISSLASGELRRLAVKPSSPLSFAQPRTSLLGSAASLLSYNEGPSPMDLPLARFLRNSSSYGLCDAATAPLPPPPAPPPPQQHSTPAAPQLTTPTIRSSASTSCYCPPVLSLAPNARSAERRKTAACAPRLNDNANAVAQLPTQ</sequence>
<dbReference type="OrthoDB" id="10375961at2759"/>